<feature type="region of interest" description="Disordered" evidence="1">
    <location>
        <begin position="1"/>
        <end position="20"/>
    </location>
</feature>
<protein>
    <submittedName>
        <fullName evidence="3">Uncharacterized protein</fullName>
    </submittedName>
</protein>
<dbReference type="RefSeq" id="WP_110886701.1">
    <property type="nucleotide sequence ID" value="NZ_QJSX01000007.1"/>
</dbReference>
<evidence type="ECO:0000256" key="2">
    <source>
        <dbReference type="SAM" id="SignalP"/>
    </source>
</evidence>
<sequence>MKTTEFRPTPFASSRPVSPRSNLLRHLPAALSFGVLSTAFAAPGVDLKGAVLCLSPLLTVTASTEAGLTMSLVGLDGQAYADVKTLLRAGGVRYREEHVCKKSDASLNMVLEVRPIRGSASVETRVSTYVENETKPGASSWLGGELRWSAVSYGKVNPTEAEVRADLLKNTRSLLNRLVSDWKSSNR</sequence>
<keyword evidence="2" id="KW-0732">Signal</keyword>
<evidence type="ECO:0000313" key="4">
    <source>
        <dbReference type="Proteomes" id="UP000248326"/>
    </source>
</evidence>
<feature type="compositionally biased region" description="Polar residues" evidence="1">
    <location>
        <begin position="11"/>
        <end position="20"/>
    </location>
</feature>
<comment type="caution">
    <text evidence="3">The sequence shown here is derived from an EMBL/GenBank/DDBJ whole genome shotgun (WGS) entry which is preliminary data.</text>
</comment>
<accession>A0A318SB00</accession>
<feature type="signal peptide" evidence="2">
    <location>
        <begin position="1"/>
        <end position="41"/>
    </location>
</feature>
<evidence type="ECO:0000313" key="3">
    <source>
        <dbReference type="EMBL" id="PYE53789.1"/>
    </source>
</evidence>
<keyword evidence="4" id="KW-1185">Reference proteome</keyword>
<dbReference type="EMBL" id="QJSX01000007">
    <property type="protein sequence ID" value="PYE53789.1"/>
    <property type="molecule type" value="Genomic_DNA"/>
</dbReference>
<dbReference type="Proteomes" id="UP000248326">
    <property type="component" value="Unassembled WGS sequence"/>
</dbReference>
<evidence type="ECO:0000256" key="1">
    <source>
        <dbReference type="SAM" id="MobiDB-lite"/>
    </source>
</evidence>
<name>A0A318SB00_9DEIO</name>
<gene>
    <name evidence="3" type="ORF">DES52_10747</name>
</gene>
<dbReference type="AlphaFoldDB" id="A0A318SB00"/>
<feature type="chain" id="PRO_5016237501" evidence="2">
    <location>
        <begin position="42"/>
        <end position="187"/>
    </location>
</feature>
<proteinExistence type="predicted"/>
<organism evidence="3 4">
    <name type="scientific">Deinococcus yavapaiensis KR-236</name>
    <dbReference type="NCBI Taxonomy" id="694435"/>
    <lineage>
        <taxon>Bacteria</taxon>
        <taxon>Thermotogati</taxon>
        <taxon>Deinococcota</taxon>
        <taxon>Deinococci</taxon>
        <taxon>Deinococcales</taxon>
        <taxon>Deinococcaceae</taxon>
        <taxon>Deinococcus</taxon>
    </lineage>
</organism>
<reference evidence="3 4" key="1">
    <citation type="submission" date="2018-06" db="EMBL/GenBank/DDBJ databases">
        <title>Genomic Encyclopedia of Type Strains, Phase IV (KMG-IV): sequencing the most valuable type-strain genomes for metagenomic binning, comparative biology and taxonomic classification.</title>
        <authorList>
            <person name="Goeker M."/>
        </authorList>
    </citation>
    <scope>NUCLEOTIDE SEQUENCE [LARGE SCALE GENOMIC DNA]</scope>
    <source>
        <strain evidence="3 4">DSM 18048</strain>
    </source>
</reference>
<dbReference type="OrthoDB" id="70038at2"/>